<organism evidence="3 4">
    <name type="scientific">Limnospira platensis NIES-46</name>
    <dbReference type="NCBI Taxonomy" id="1236695"/>
    <lineage>
        <taxon>Bacteria</taxon>
        <taxon>Bacillati</taxon>
        <taxon>Cyanobacteriota</taxon>
        <taxon>Cyanophyceae</taxon>
        <taxon>Oscillatoriophycideae</taxon>
        <taxon>Oscillatoriales</taxon>
        <taxon>Sirenicapillariaceae</taxon>
        <taxon>Limnospira</taxon>
    </lineage>
</organism>
<gene>
    <name evidence="3" type="ORF">NIES46_04020</name>
</gene>
<sequence length="397" mass="44699">MSQPFESFAIPEPQQEAKKAAETLRELHPELLEPRPQANNSQQTPKKIGLFLLGFIWANPKQFYGKKWVTNELVEHSQLTAGVISTASLVNAITNQPILFFALKEFGVLAFIFSPMLNLLLVRFTNENGTAVAGRKRGNQDWAKAGAAAMIAMSILQSLAAAIGSEALNNRPELSSLKALEIIETQTQNLADIPATTPAYESAREEYQKLRQEFQSTSRNHPNWDTLYVKLYGSWADRDRNWRTVPTENLPVEQRMLRLQQEAIAIKQQAQQDWANKLAKRHHIGDDVLFVAQQMPQLFDRHFDDNYQLISGTEIIRLAMLNLTYKVMRFDIAGLGISLGWMVLSVVSSTAACWMTLAHARREDVIMSRDDAVGEAIEAYLEYLISGADLPDNSPQK</sequence>
<evidence type="ECO:0000256" key="2">
    <source>
        <dbReference type="SAM" id="Phobius"/>
    </source>
</evidence>
<dbReference type="EMBL" id="BIMW01000012">
    <property type="protein sequence ID" value="GCE92363.1"/>
    <property type="molecule type" value="Genomic_DNA"/>
</dbReference>
<name>A0A5M3SYU8_LIMPL</name>
<evidence type="ECO:0000313" key="4">
    <source>
        <dbReference type="Proteomes" id="UP000326169"/>
    </source>
</evidence>
<keyword evidence="2" id="KW-1133">Transmembrane helix</keyword>
<evidence type="ECO:0000256" key="1">
    <source>
        <dbReference type="SAM" id="MobiDB-lite"/>
    </source>
</evidence>
<reference evidence="3 4" key="1">
    <citation type="journal article" date="2019" name="J Genomics">
        <title>The Draft Genome of a Hydrogen-producing Cyanobacterium, Arthrospira platensis NIES-46.</title>
        <authorList>
            <person name="Suzuki S."/>
            <person name="Yamaguchi H."/>
            <person name="Kawachi M."/>
        </authorList>
    </citation>
    <scope>NUCLEOTIDE SEQUENCE [LARGE SCALE GENOMIC DNA]</scope>
    <source>
        <strain evidence="3 4">NIES-46</strain>
    </source>
</reference>
<comment type="caution">
    <text evidence="3">The sequence shown here is derived from an EMBL/GenBank/DDBJ whole genome shotgun (WGS) entry which is preliminary data.</text>
</comment>
<keyword evidence="2" id="KW-0472">Membrane</keyword>
<feature type="transmembrane region" description="Helical" evidence="2">
    <location>
        <begin position="332"/>
        <end position="357"/>
    </location>
</feature>
<evidence type="ECO:0000313" key="3">
    <source>
        <dbReference type="EMBL" id="GCE92363.1"/>
    </source>
</evidence>
<dbReference type="GeneID" id="301681371"/>
<keyword evidence="4" id="KW-1185">Reference proteome</keyword>
<dbReference type="RefSeq" id="WP_014274958.1">
    <property type="nucleotide sequence ID" value="NZ_BIMW01000012.1"/>
</dbReference>
<keyword evidence="2" id="KW-0812">Transmembrane</keyword>
<feature type="region of interest" description="Disordered" evidence="1">
    <location>
        <begin position="1"/>
        <end position="20"/>
    </location>
</feature>
<accession>A0A5M3SYU8</accession>
<protein>
    <submittedName>
        <fullName evidence="3">Uncharacterized protein</fullName>
    </submittedName>
</protein>
<dbReference type="Proteomes" id="UP000326169">
    <property type="component" value="Unassembled WGS sequence"/>
</dbReference>
<proteinExistence type="predicted"/>